<proteinExistence type="predicted"/>
<dbReference type="RefSeq" id="WP_189023645.1">
    <property type="nucleotide sequence ID" value="NZ_BMNE01000001.1"/>
</dbReference>
<keyword evidence="3" id="KW-1185">Reference proteome</keyword>
<feature type="transmembrane region" description="Helical" evidence="1">
    <location>
        <begin position="74"/>
        <end position="96"/>
    </location>
</feature>
<name>A0ABQ2K701_9NOCA</name>
<feature type="transmembrane region" description="Helical" evidence="1">
    <location>
        <begin position="108"/>
        <end position="126"/>
    </location>
</feature>
<protein>
    <recommendedName>
        <fullName evidence="4">Phosphopantetheine adenylyltransferase</fullName>
    </recommendedName>
</protein>
<comment type="caution">
    <text evidence="2">The sequence shown here is derived from an EMBL/GenBank/DDBJ whole genome shotgun (WGS) entry which is preliminary data.</text>
</comment>
<feature type="transmembrane region" description="Helical" evidence="1">
    <location>
        <begin position="6"/>
        <end position="27"/>
    </location>
</feature>
<evidence type="ECO:0008006" key="4">
    <source>
        <dbReference type="Google" id="ProtNLM"/>
    </source>
</evidence>
<dbReference type="EMBL" id="BMNE01000001">
    <property type="protein sequence ID" value="GGN69053.1"/>
    <property type="molecule type" value="Genomic_DNA"/>
</dbReference>
<dbReference type="Proteomes" id="UP000658127">
    <property type="component" value="Unassembled WGS sequence"/>
</dbReference>
<feature type="transmembrane region" description="Helical" evidence="1">
    <location>
        <begin position="48"/>
        <end position="68"/>
    </location>
</feature>
<keyword evidence="1" id="KW-0472">Membrane</keyword>
<evidence type="ECO:0000313" key="2">
    <source>
        <dbReference type="EMBL" id="GGN69053.1"/>
    </source>
</evidence>
<gene>
    <name evidence="2" type="ORF">GCM10011610_06950</name>
</gene>
<accession>A0ABQ2K701</accession>
<keyword evidence="1" id="KW-1133">Transmembrane helix</keyword>
<reference evidence="3" key="1">
    <citation type="journal article" date="2019" name="Int. J. Syst. Evol. Microbiol.">
        <title>The Global Catalogue of Microorganisms (GCM) 10K type strain sequencing project: providing services to taxonomists for standard genome sequencing and annotation.</title>
        <authorList>
            <consortium name="The Broad Institute Genomics Platform"/>
            <consortium name="The Broad Institute Genome Sequencing Center for Infectious Disease"/>
            <person name="Wu L."/>
            <person name="Ma J."/>
        </authorList>
    </citation>
    <scope>NUCLEOTIDE SEQUENCE [LARGE SCALE GENOMIC DNA]</scope>
    <source>
        <strain evidence="3">CGMCC 4.7329</strain>
    </source>
</reference>
<sequence length="127" mass="12497">MVGEIVGGVLLVGVGLVHVVPGVVALAPGRAAAVYGTAITNRDLELLLRHRAVLLALVGIGLIVGAFVPSVRGVTIAAGIISTSSFLVLAAVVGLGDLGAPTKRVARVDVGALAALVVAALLFGFTG</sequence>
<keyword evidence="1" id="KW-0812">Transmembrane</keyword>
<organism evidence="2 3">
    <name type="scientific">Nocardia rhizosphaerihabitans</name>
    <dbReference type="NCBI Taxonomy" id="1691570"/>
    <lineage>
        <taxon>Bacteria</taxon>
        <taxon>Bacillati</taxon>
        <taxon>Actinomycetota</taxon>
        <taxon>Actinomycetes</taxon>
        <taxon>Mycobacteriales</taxon>
        <taxon>Nocardiaceae</taxon>
        <taxon>Nocardia</taxon>
    </lineage>
</organism>
<evidence type="ECO:0000256" key="1">
    <source>
        <dbReference type="SAM" id="Phobius"/>
    </source>
</evidence>
<evidence type="ECO:0000313" key="3">
    <source>
        <dbReference type="Proteomes" id="UP000658127"/>
    </source>
</evidence>